<evidence type="ECO:0000313" key="3">
    <source>
        <dbReference type="Proteomes" id="UP000555407"/>
    </source>
</evidence>
<dbReference type="RefSeq" id="WP_167203162.1">
    <property type="nucleotide sequence ID" value="NZ_JAASRO010000001.1"/>
</dbReference>
<accession>A0A7X5V487</accession>
<keyword evidence="3" id="KW-1185">Reference proteome</keyword>
<gene>
    <name evidence="2" type="ORF">BJY22_000043</name>
</gene>
<evidence type="ECO:0000256" key="1">
    <source>
        <dbReference type="SAM" id="MobiDB-lite"/>
    </source>
</evidence>
<protein>
    <submittedName>
        <fullName evidence="2">Uncharacterized protein</fullName>
    </submittedName>
</protein>
<reference evidence="2 3" key="1">
    <citation type="submission" date="2020-03" db="EMBL/GenBank/DDBJ databases">
        <title>Sequencing the genomes of 1000 actinobacteria strains.</title>
        <authorList>
            <person name="Klenk H.-P."/>
        </authorList>
    </citation>
    <scope>NUCLEOTIDE SEQUENCE [LARGE SCALE GENOMIC DNA]</scope>
    <source>
        <strain evidence="2 3">DSM 45490</strain>
    </source>
</reference>
<organism evidence="2 3">
    <name type="scientific">Kribbella shirazensis</name>
    <dbReference type="NCBI Taxonomy" id="1105143"/>
    <lineage>
        <taxon>Bacteria</taxon>
        <taxon>Bacillati</taxon>
        <taxon>Actinomycetota</taxon>
        <taxon>Actinomycetes</taxon>
        <taxon>Propionibacteriales</taxon>
        <taxon>Kribbellaceae</taxon>
        <taxon>Kribbella</taxon>
    </lineage>
</organism>
<feature type="region of interest" description="Disordered" evidence="1">
    <location>
        <begin position="48"/>
        <end position="80"/>
    </location>
</feature>
<name>A0A7X5V487_9ACTN</name>
<proteinExistence type="predicted"/>
<evidence type="ECO:0000313" key="2">
    <source>
        <dbReference type="EMBL" id="NIK54326.1"/>
    </source>
</evidence>
<comment type="caution">
    <text evidence="2">The sequence shown here is derived from an EMBL/GenBank/DDBJ whole genome shotgun (WGS) entry which is preliminary data.</text>
</comment>
<dbReference type="AlphaFoldDB" id="A0A7X5V487"/>
<dbReference type="EMBL" id="JAASRO010000001">
    <property type="protein sequence ID" value="NIK54326.1"/>
    <property type="molecule type" value="Genomic_DNA"/>
</dbReference>
<dbReference type="Proteomes" id="UP000555407">
    <property type="component" value="Unassembled WGS sequence"/>
</dbReference>
<sequence>MSNFLDCGDSKDVFIALNFSVGPNTDRVDTDGKSNAVEQRRPTLAVDHICDDPNETSTTTGRVEQHLTRLRPSSEAGRGR</sequence>